<reference evidence="2 3" key="1">
    <citation type="submission" date="2019-08" db="EMBL/GenBank/DDBJ databases">
        <title>Deep-cultivation of Planctomycetes and their phenomic and genomic characterization uncovers novel biology.</title>
        <authorList>
            <person name="Wiegand S."/>
            <person name="Jogler M."/>
            <person name="Boedeker C."/>
            <person name="Pinto D."/>
            <person name="Vollmers J."/>
            <person name="Rivas-Marin E."/>
            <person name="Kohn T."/>
            <person name="Peeters S.H."/>
            <person name="Heuer A."/>
            <person name="Rast P."/>
            <person name="Oberbeckmann S."/>
            <person name="Bunk B."/>
            <person name="Jeske O."/>
            <person name="Meyerdierks A."/>
            <person name="Storesund J.E."/>
            <person name="Kallscheuer N."/>
            <person name="Luecker S."/>
            <person name="Lage O.M."/>
            <person name="Pohl T."/>
            <person name="Merkel B.J."/>
            <person name="Hornburger P."/>
            <person name="Mueller R.-W."/>
            <person name="Bruemmer F."/>
            <person name="Labrenz M."/>
            <person name="Spormann A.M."/>
            <person name="Op den Camp H."/>
            <person name="Overmann J."/>
            <person name="Amann R."/>
            <person name="Jetten M.S.M."/>
            <person name="Mascher T."/>
            <person name="Medema M.H."/>
            <person name="Devos D.P."/>
            <person name="Kaster A.-K."/>
            <person name="Ovreas L."/>
            <person name="Rohde M."/>
            <person name="Galperin M.Y."/>
            <person name="Jogler C."/>
        </authorList>
    </citation>
    <scope>NUCLEOTIDE SEQUENCE [LARGE SCALE GENOMIC DNA]</scope>
    <source>
        <strain evidence="2 3">FC18</strain>
    </source>
</reference>
<evidence type="ECO:0000313" key="3">
    <source>
        <dbReference type="Proteomes" id="UP000322214"/>
    </source>
</evidence>
<dbReference type="Proteomes" id="UP000322214">
    <property type="component" value="Chromosome"/>
</dbReference>
<proteinExistence type="predicted"/>
<keyword evidence="1" id="KW-0812">Transmembrane</keyword>
<evidence type="ECO:0000256" key="1">
    <source>
        <dbReference type="SAM" id="Phobius"/>
    </source>
</evidence>
<dbReference type="AlphaFoldDB" id="A0A5B9P264"/>
<evidence type="ECO:0000313" key="2">
    <source>
        <dbReference type="EMBL" id="QEG20418.1"/>
    </source>
</evidence>
<accession>A0A5B9P264</accession>
<keyword evidence="1" id="KW-1133">Transmembrane helix</keyword>
<keyword evidence="3" id="KW-1185">Reference proteome</keyword>
<organism evidence="2 3">
    <name type="scientific">Mariniblastus fucicola</name>
    <dbReference type="NCBI Taxonomy" id="980251"/>
    <lineage>
        <taxon>Bacteria</taxon>
        <taxon>Pseudomonadati</taxon>
        <taxon>Planctomycetota</taxon>
        <taxon>Planctomycetia</taxon>
        <taxon>Pirellulales</taxon>
        <taxon>Pirellulaceae</taxon>
        <taxon>Mariniblastus</taxon>
    </lineage>
</organism>
<sequence length="57" mass="6342">MIKKLTSLLDYGVFAEIALAIFAAVFIAIVIRTLMINRETATYQAGIVLNDKEEPIQ</sequence>
<gene>
    <name evidence="2" type="ORF">MFFC18_02660</name>
</gene>
<dbReference type="KEGG" id="mff:MFFC18_02660"/>
<protein>
    <submittedName>
        <fullName evidence="2">Uncharacterized protein</fullName>
    </submittedName>
</protein>
<dbReference type="RefSeq" id="WP_157665045.1">
    <property type="nucleotide sequence ID" value="NZ_CP042912.1"/>
</dbReference>
<dbReference type="STRING" id="980251.GCA_001642875_04565"/>
<keyword evidence="1" id="KW-0472">Membrane</keyword>
<name>A0A5B9P264_9BACT</name>
<feature type="transmembrane region" description="Helical" evidence="1">
    <location>
        <begin position="12"/>
        <end position="31"/>
    </location>
</feature>
<dbReference type="EMBL" id="CP042912">
    <property type="protein sequence ID" value="QEG20418.1"/>
    <property type="molecule type" value="Genomic_DNA"/>
</dbReference>